<dbReference type="EMBL" id="CP126980">
    <property type="protein sequence ID" value="WIN00120.1"/>
    <property type="molecule type" value="Genomic_DNA"/>
</dbReference>
<accession>A0ABY8WQI3</accession>
<sequence>MDAEWLVQLASSGATTLVTAAATDLWKDLRPAFTRLLGRGDPQREIEAGQQLDALAATVEQVPEEQQDVVRREQAQQWQTQLADLLHEHPQAAEALERIVAEQRTQSGGQSVTGSSVGGAVSQIRGVRGSVRFGPDLTPGGPQLPAVPEPAPAAAPAADDTAVGEGQQVTRSWVAGPVRQVEQVDGDVDVDR</sequence>
<organism evidence="2 3">
    <name type="scientific">Actinoplanes oblitus</name>
    <dbReference type="NCBI Taxonomy" id="3040509"/>
    <lineage>
        <taxon>Bacteria</taxon>
        <taxon>Bacillati</taxon>
        <taxon>Actinomycetota</taxon>
        <taxon>Actinomycetes</taxon>
        <taxon>Micromonosporales</taxon>
        <taxon>Micromonosporaceae</taxon>
        <taxon>Actinoplanes</taxon>
    </lineage>
</organism>
<proteinExistence type="predicted"/>
<keyword evidence="3" id="KW-1185">Reference proteome</keyword>
<name>A0ABY8WQI3_9ACTN</name>
<evidence type="ECO:0000256" key="1">
    <source>
        <dbReference type="SAM" id="MobiDB-lite"/>
    </source>
</evidence>
<dbReference type="Proteomes" id="UP001240150">
    <property type="component" value="Chromosome"/>
</dbReference>
<reference evidence="2 3" key="1">
    <citation type="submission" date="2023-06" db="EMBL/GenBank/DDBJ databases">
        <authorList>
            <person name="Yushchuk O."/>
            <person name="Binda E."/>
            <person name="Ruckert-Reed C."/>
            <person name="Fedorenko V."/>
            <person name="Kalinowski J."/>
            <person name="Marinelli F."/>
        </authorList>
    </citation>
    <scope>NUCLEOTIDE SEQUENCE [LARGE SCALE GENOMIC DNA]</scope>
    <source>
        <strain evidence="2 3">NRRL 3884</strain>
    </source>
</reference>
<dbReference type="RefSeq" id="WP_284921596.1">
    <property type="nucleotide sequence ID" value="NZ_CP126980.1"/>
</dbReference>
<evidence type="ECO:0000313" key="3">
    <source>
        <dbReference type="Proteomes" id="UP001240150"/>
    </source>
</evidence>
<feature type="region of interest" description="Disordered" evidence="1">
    <location>
        <begin position="130"/>
        <end position="168"/>
    </location>
</feature>
<protein>
    <submittedName>
        <fullName evidence="2">Uncharacterized protein</fullName>
    </submittedName>
</protein>
<evidence type="ECO:0000313" key="2">
    <source>
        <dbReference type="EMBL" id="WIN00120.1"/>
    </source>
</evidence>
<gene>
    <name evidence="2" type="ORF">ACTOB_003804</name>
</gene>